<sequence>MPDHFITDLAALEALYGPVAAPSTAKEADHLHPAYARWVAQARFALLATSGEHGPDVSPRGDAGPLVRIVDEHTLLLPERRGNNRIDSLRNVLADPRVSLIFLIPGVGEAVRVRGRAAISVDPELLASFAVDGKAPHCVLRITVDKVFFQCARAILRSRLWHPEEHGREGVPTAGQILAALTDNAIDGAAYDCSLPQRQRDTLY</sequence>
<dbReference type="SUPFAM" id="SSF50475">
    <property type="entry name" value="FMN-binding split barrel"/>
    <property type="match status" value="1"/>
</dbReference>
<dbReference type="NCBIfam" id="TIGR04025">
    <property type="entry name" value="PPOX_FMN_DR2398"/>
    <property type="match status" value="1"/>
</dbReference>
<dbReference type="OrthoDB" id="9796486at2"/>
<comment type="caution">
    <text evidence="2">The sequence shown here is derived from an EMBL/GenBank/DDBJ whole genome shotgun (WGS) entry which is preliminary data.</text>
</comment>
<dbReference type="InterPro" id="IPR024029">
    <property type="entry name" value="Pyridox_Oxase_FMN-dep"/>
</dbReference>
<dbReference type="RefSeq" id="WP_135207960.1">
    <property type="nucleotide sequence ID" value="NZ_SPVF01000185.1"/>
</dbReference>
<dbReference type="Proteomes" id="UP000298438">
    <property type="component" value="Unassembled WGS sequence"/>
</dbReference>
<dbReference type="InterPro" id="IPR011576">
    <property type="entry name" value="Pyridox_Oxase_N"/>
</dbReference>
<protein>
    <submittedName>
        <fullName evidence="2">Pyridoxamine 5'-phosphate oxidase family protein</fullName>
    </submittedName>
</protein>
<feature type="domain" description="Pyridoxamine 5'-phosphate oxidase N-terminal" evidence="1">
    <location>
        <begin position="32"/>
        <end position="151"/>
    </location>
</feature>
<evidence type="ECO:0000313" key="3">
    <source>
        <dbReference type="Proteomes" id="UP000298438"/>
    </source>
</evidence>
<dbReference type="Pfam" id="PF01243">
    <property type="entry name" value="PNPOx_N"/>
    <property type="match status" value="1"/>
</dbReference>
<name>A0A4Y9S7X8_9BURK</name>
<dbReference type="PANTHER" id="PTHR42815:SF2">
    <property type="entry name" value="FAD-BINDING, PUTATIVE (AFU_ORTHOLOGUE AFUA_6G07600)-RELATED"/>
    <property type="match status" value="1"/>
</dbReference>
<organism evidence="2 3">
    <name type="scientific">Zemynaea arenosa</name>
    <dbReference type="NCBI Taxonomy" id="2561931"/>
    <lineage>
        <taxon>Bacteria</taxon>
        <taxon>Pseudomonadati</taxon>
        <taxon>Pseudomonadota</taxon>
        <taxon>Betaproteobacteria</taxon>
        <taxon>Burkholderiales</taxon>
        <taxon>Oxalobacteraceae</taxon>
        <taxon>Telluria group</taxon>
        <taxon>Zemynaea</taxon>
    </lineage>
</organism>
<dbReference type="AlphaFoldDB" id="A0A4Y9S7X8"/>
<proteinExistence type="predicted"/>
<accession>A0A4Y9S7X8</accession>
<dbReference type="PANTHER" id="PTHR42815">
    <property type="entry name" value="FAD-BINDING, PUTATIVE (AFU_ORTHOLOGUE AFUA_6G07600)-RELATED"/>
    <property type="match status" value="1"/>
</dbReference>
<gene>
    <name evidence="2" type="ORF">E4L96_14615</name>
</gene>
<evidence type="ECO:0000259" key="1">
    <source>
        <dbReference type="Pfam" id="PF01243"/>
    </source>
</evidence>
<keyword evidence="3" id="KW-1185">Reference proteome</keyword>
<dbReference type="EMBL" id="SPVF01000185">
    <property type="protein sequence ID" value="TFW17411.1"/>
    <property type="molecule type" value="Genomic_DNA"/>
</dbReference>
<evidence type="ECO:0000313" key="2">
    <source>
        <dbReference type="EMBL" id="TFW17411.1"/>
    </source>
</evidence>
<dbReference type="InterPro" id="IPR012349">
    <property type="entry name" value="Split_barrel_FMN-bd"/>
</dbReference>
<reference evidence="2 3" key="1">
    <citation type="submission" date="2019-03" db="EMBL/GenBank/DDBJ databases">
        <title>Draft Genome Sequence of Massilia arenosa sp. nov., a Novel Massilia Species Isolated from a Sandy-loam Maize Soil.</title>
        <authorList>
            <person name="Raths R."/>
            <person name="Peta V."/>
            <person name="Bucking H."/>
        </authorList>
    </citation>
    <scope>NUCLEOTIDE SEQUENCE [LARGE SCALE GENOMIC DNA]</scope>
    <source>
        <strain evidence="2 3">MC02</strain>
    </source>
</reference>
<dbReference type="Gene3D" id="2.30.110.10">
    <property type="entry name" value="Electron Transport, Fmn-binding Protein, Chain A"/>
    <property type="match status" value="1"/>
</dbReference>